<dbReference type="EMBL" id="JASBNA010000053">
    <property type="protein sequence ID" value="KAK7679985.1"/>
    <property type="molecule type" value="Genomic_DNA"/>
</dbReference>
<dbReference type="AlphaFoldDB" id="A0AAW0FLU7"/>
<accession>A0AAW0FLU7</accession>
<evidence type="ECO:0000256" key="1">
    <source>
        <dbReference type="SAM" id="SignalP"/>
    </source>
</evidence>
<comment type="caution">
    <text evidence="3">The sequence shown here is derived from an EMBL/GenBank/DDBJ whole genome shotgun (WGS) entry which is preliminary data.</text>
</comment>
<feature type="domain" description="F-box" evidence="2">
    <location>
        <begin position="6"/>
        <end position="52"/>
    </location>
</feature>
<feature type="signal peptide" evidence="1">
    <location>
        <begin position="1"/>
        <end position="23"/>
    </location>
</feature>
<keyword evidence="1" id="KW-0732">Signal</keyword>
<evidence type="ECO:0000313" key="3">
    <source>
        <dbReference type="EMBL" id="KAK7679985.1"/>
    </source>
</evidence>
<keyword evidence="4" id="KW-1185">Reference proteome</keyword>
<dbReference type="SMART" id="SM00256">
    <property type="entry name" value="FBOX"/>
    <property type="match status" value="1"/>
</dbReference>
<feature type="chain" id="PRO_5043328912" description="F-box domain-containing protein" evidence="1">
    <location>
        <begin position="24"/>
        <end position="647"/>
    </location>
</feature>
<dbReference type="SUPFAM" id="SSF81383">
    <property type="entry name" value="F-box domain"/>
    <property type="match status" value="1"/>
</dbReference>
<proteinExistence type="predicted"/>
<dbReference type="Proteomes" id="UP001385951">
    <property type="component" value="Unassembled WGS sequence"/>
</dbReference>
<organism evidence="3 4">
    <name type="scientific">Cerrena zonata</name>
    <dbReference type="NCBI Taxonomy" id="2478898"/>
    <lineage>
        <taxon>Eukaryota</taxon>
        <taxon>Fungi</taxon>
        <taxon>Dikarya</taxon>
        <taxon>Basidiomycota</taxon>
        <taxon>Agaricomycotina</taxon>
        <taxon>Agaricomycetes</taxon>
        <taxon>Polyporales</taxon>
        <taxon>Cerrenaceae</taxon>
        <taxon>Cerrena</taxon>
    </lineage>
</organism>
<dbReference type="InterPro" id="IPR001810">
    <property type="entry name" value="F-box_dom"/>
</dbReference>
<reference evidence="3 4" key="1">
    <citation type="submission" date="2022-09" db="EMBL/GenBank/DDBJ databases">
        <authorList>
            <person name="Palmer J.M."/>
        </authorList>
    </citation>
    <scope>NUCLEOTIDE SEQUENCE [LARGE SCALE GENOMIC DNA]</scope>
    <source>
        <strain evidence="3 4">DSM 7382</strain>
    </source>
</reference>
<protein>
    <recommendedName>
        <fullName evidence="2">F-box domain-containing protein</fullName>
    </recommendedName>
</protein>
<dbReference type="InterPro" id="IPR036047">
    <property type="entry name" value="F-box-like_dom_sf"/>
</dbReference>
<name>A0AAW0FLU7_9APHY</name>
<dbReference type="Gene3D" id="1.20.1280.50">
    <property type="match status" value="1"/>
</dbReference>
<gene>
    <name evidence="3" type="ORF">QCA50_016931</name>
</gene>
<dbReference type="Pfam" id="PF12937">
    <property type="entry name" value="F-box-like"/>
    <property type="match status" value="1"/>
</dbReference>
<evidence type="ECO:0000313" key="4">
    <source>
        <dbReference type="Proteomes" id="UP001385951"/>
    </source>
</evidence>
<sequence length="647" mass="73281">MPRLRRLRLVWLPDELLLHLLVTLDISSLLQFRQTCKQIYSISLAKQLWVKVYLRSIAHEALPLAPYWKDIDEMIAKQLERLVLHVLRLDRRLCLRSPPIARSLYQRRSVTWVRLVQSQWLLVASSDDITSIIALWSVSSLLTSKSAAPLAEASLSAPVVTGVVEVIGSSVTLVVELCGRTPQIVVLSIAKHRNLTVFSRLQTLNNVSHLRFLQGDYIGVSLVDNINVPCLVNWKYANTIRLRHLPDLQGGAVAMHMGDGWVSVVRRGVLEVYVHDGHRYKCWRVVNITHSVGTASFVQPAHLPAALKLCITCTTGLFVYEIICRPEADVLSLDTLWCYTEPIEDGITQGMLGYTGGSVSWLRGSAENLGVAVRFGTAKLHAKDRDAHPVVFEWRDVNMPALYSSGVYDYDEARGILILGNALGELSLYDFSHSDPRFFKHCSAKRLAAAPHRGLDVLPTYRIPSYSAPPFPYWEDPKYVKSDLLQSWREHGLVAAPPGWSTDFETAQNRDRPWIHAFLGRGSGTSYTFRTLDSASHFYGRPIPLLHTYDSPYHYDLAIVDVGGLLFLKNSDEPTFYVVNEGITLEHLIASVDQGWIPAQEVLLDISQEIREIWIYAMLDYERQETRRNRCLELYRRGGRVNGRFLK</sequence>
<dbReference type="PROSITE" id="PS50181">
    <property type="entry name" value="FBOX"/>
    <property type="match status" value="1"/>
</dbReference>
<evidence type="ECO:0000259" key="2">
    <source>
        <dbReference type="PROSITE" id="PS50181"/>
    </source>
</evidence>